<evidence type="ECO:0000313" key="18">
    <source>
        <dbReference type="EMBL" id="TZE81747.1"/>
    </source>
</evidence>
<keyword evidence="13 15" id="KW-0472">Membrane</keyword>
<evidence type="ECO:0000256" key="4">
    <source>
        <dbReference type="ARBA" id="ARBA00022670"/>
    </source>
</evidence>
<dbReference type="GO" id="GO:0006508">
    <property type="term" value="P:proteolysis"/>
    <property type="evidence" value="ECO:0007669"/>
    <property type="project" value="UniProtKB-KW"/>
</dbReference>
<evidence type="ECO:0000256" key="1">
    <source>
        <dbReference type="ARBA" id="ARBA00004370"/>
    </source>
</evidence>
<dbReference type="GO" id="GO:0005524">
    <property type="term" value="F:ATP binding"/>
    <property type="evidence" value="ECO:0007669"/>
    <property type="project" value="UniProtKB-UniRule"/>
</dbReference>
<dbReference type="Gene3D" id="1.10.8.60">
    <property type="match status" value="1"/>
</dbReference>
<dbReference type="InterPro" id="IPR005936">
    <property type="entry name" value="FtsH"/>
</dbReference>
<dbReference type="Proteomes" id="UP000322976">
    <property type="component" value="Unassembled WGS sequence"/>
</dbReference>
<protein>
    <recommendedName>
        <fullName evidence="15">ATP-dependent zinc metalloprotease FtsH</fullName>
        <ecNumber evidence="15">3.4.24.-</ecNumber>
    </recommendedName>
</protein>
<evidence type="ECO:0000313" key="19">
    <source>
        <dbReference type="Proteomes" id="UP000322976"/>
    </source>
</evidence>
<keyword evidence="19" id="KW-1185">Reference proteome</keyword>
<dbReference type="FunFam" id="1.10.8.60:FF:000001">
    <property type="entry name" value="ATP-dependent zinc metalloprotease FtsH"/>
    <property type="match status" value="1"/>
</dbReference>
<dbReference type="Pfam" id="PF00004">
    <property type="entry name" value="AAA"/>
    <property type="match status" value="1"/>
</dbReference>
<evidence type="ECO:0000256" key="11">
    <source>
        <dbReference type="ARBA" id="ARBA00022989"/>
    </source>
</evidence>
<evidence type="ECO:0000256" key="5">
    <source>
        <dbReference type="ARBA" id="ARBA00022692"/>
    </source>
</evidence>
<proteinExistence type="inferred from homology"/>
<reference evidence="18 19" key="1">
    <citation type="submission" date="2019-08" db="EMBL/GenBank/DDBJ databases">
        <title>Calorimonas adulescens gen. nov., sp. nov., an anaerobic thermophilic bacterium from Sakhalin hot spring.</title>
        <authorList>
            <person name="Khomyakova M.A."/>
            <person name="Merkel A.Y."/>
            <person name="Novikov A."/>
            <person name="Bonch-Osmolovskaya E.A."/>
            <person name="Slobodkin A.I."/>
        </authorList>
    </citation>
    <scope>NUCLEOTIDE SEQUENCE [LARGE SCALE GENOMIC DNA]</scope>
    <source>
        <strain evidence="18 19">A05MB</strain>
    </source>
</reference>
<comment type="caution">
    <text evidence="18">The sequence shown here is derived from an EMBL/GenBank/DDBJ whole genome shotgun (WGS) entry which is preliminary data.</text>
</comment>
<evidence type="ECO:0000259" key="17">
    <source>
        <dbReference type="SMART" id="SM00382"/>
    </source>
</evidence>
<keyword evidence="9 15" id="KW-0862">Zinc</keyword>
<comment type="similarity">
    <text evidence="14 15">In the central section; belongs to the AAA ATPase family.</text>
</comment>
<dbReference type="InterPro" id="IPR000642">
    <property type="entry name" value="Peptidase_M41"/>
</dbReference>
<dbReference type="Pfam" id="PF17862">
    <property type="entry name" value="AAA_lid_3"/>
    <property type="match status" value="1"/>
</dbReference>
<dbReference type="GO" id="GO:0008270">
    <property type="term" value="F:zinc ion binding"/>
    <property type="evidence" value="ECO:0007669"/>
    <property type="project" value="UniProtKB-UniRule"/>
</dbReference>
<dbReference type="Gene3D" id="3.40.50.300">
    <property type="entry name" value="P-loop containing nucleotide triphosphate hydrolases"/>
    <property type="match status" value="1"/>
</dbReference>
<dbReference type="PANTHER" id="PTHR23076:SF97">
    <property type="entry name" value="ATP-DEPENDENT ZINC METALLOPROTEASE YME1L1"/>
    <property type="match status" value="1"/>
</dbReference>
<keyword evidence="3 15" id="KW-1003">Cell membrane</keyword>
<dbReference type="CDD" id="cd19501">
    <property type="entry name" value="RecA-like_FtsH"/>
    <property type="match status" value="1"/>
</dbReference>
<dbReference type="FunFam" id="1.20.58.760:FF:000001">
    <property type="entry name" value="ATP-dependent zinc metalloprotease FtsH"/>
    <property type="match status" value="1"/>
</dbReference>
<evidence type="ECO:0000256" key="6">
    <source>
        <dbReference type="ARBA" id="ARBA00022723"/>
    </source>
</evidence>
<dbReference type="GO" id="GO:0004222">
    <property type="term" value="F:metalloendopeptidase activity"/>
    <property type="evidence" value="ECO:0007669"/>
    <property type="project" value="InterPro"/>
</dbReference>
<dbReference type="AlphaFoldDB" id="A0A5D8QBL9"/>
<feature type="active site" evidence="15">
    <location>
        <position position="310"/>
    </location>
</feature>
<dbReference type="InterPro" id="IPR037219">
    <property type="entry name" value="Peptidase_M41-like"/>
</dbReference>
<dbReference type="Gene3D" id="1.20.58.760">
    <property type="entry name" value="Peptidase M41"/>
    <property type="match status" value="1"/>
</dbReference>
<dbReference type="SMART" id="SM00382">
    <property type="entry name" value="AAA"/>
    <property type="match status" value="1"/>
</dbReference>
<keyword evidence="4 15" id="KW-0645">Protease</keyword>
<keyword evidence="8 15" id="KW-0378">Hydrolase</keyword>
<evidence type="ECO:0000256" key="7">
    <source>
        <dbReference type="ARBA" id="ARBA00022741"/>
    </source>
</evidence>
<comment type="function">
    <text evidence="15">Acts as a processive, ATP-dependent zinc metallopeptidase for both cytoplasmic and membrane proteins. Plays a role in the quality control of integral membrane proteins.</text>
</comment>
<keyword evidence="11 15" id="KW-1133">Transmembrane helix</keyword>
<feature type="binding site" evidence="15">
    <location>
        <position position="309"/>
    </location>
    <ligand>
        <name>Zn(2+)</name>
        <dbReference type="ChEBI" id="CHEBI:29105"/>
        <note>catalytic</note>
    </ligand>
</feature>
<sequence>MIWVLILLVVFAISFFYLMFYDDRELSPVTVPGTKGKEKEQNRPSTTFKDVAGLDEVIEELQDIVDYMNNTQKYRAMGAKFPKGIIFYGPPGTGKTLLASAMAGETRAAFYPVSGSEFVEKYVGVGASRIRALFQKARKTAPSVIFIDEIDAVGSRRNVDNNSEKDQTLNQLLVEMDGFNSNDEAVIVIGATNRLDLLDEALLRPGRFDRHIFIGHPNLRAREEILRVHTKNKPLEPDVDLKELAMKTFGMTGAHLASIANEAAILAVRRGKKRIGCDEFNEAIERVIAGIEKKNAYVIEKEKLIVAYHEAGHALISNLLKVNTISKISIVPRGHALGYVLNLPNEDNFLETKTQLLNRMCVLLGGRAAEELIFKDVSSGAQNDLKEVTQIALTMITSYGMSDIGKRVYDGQNTRYSEEIDREVNKIIDMCYKETLAILEKNKNLLDKIVNKLLEANSLNGYEIDEIIKSSKSSRMVTA</sequence>
<evidence type="ECO:0000256" key="2">
    <source>
        <dbReference type="ARBA" id="ARBA00010044"/>
    </source>
</evidence>
<accession>A0A5D8QBL9</accession>
<dbReference type="InterPro" id="IPR003960">
    <property type="entry name" value="ATPase_AAA_CS"/>
</dbReference>
<dbReference type="GO" id="GO:0016887">
    <property type="term" value="F:ATP hydrolysis activity"/>
    <property type="evidence" value="ECO:0007669"/>
    <property type="project" value="UniProtKB-UniRule"/>
</dbReference>
<keyword evidence="5 15" id="KW-0812">Transmembrane</keyword>
<dbReference type="HAMAP" id="MF_01458">
    <property type="entry name" value="FtsH"/>
    <property type="match status" value="1"/>
</dbReference>
<keyword evidence="10 15" id="KW-0067">ATP-binding</keyword>
<comment type="similarity">
    <text evidence="2 15">In the C-terminal section; belongs to the peptidase M41 family.</text>
</comment>
<evidence type="ECO:0000256" key="15">
    <source>
        <dbReference type="HAMAP-Rule" id="MF_01458"/>
    </source>
</evidence>
<feature type="binding site" evidence="15">
    <location>
        <begin position="89"/>
        <end position="96"/>
    </location>
    <ligand>
        <name>ATP</name>
        <dbReference type="ChEBI" id="CHEBI:30616"/>
    </ligand>
</feature>
<keyword evidence="12 15" id="KW-0482">Metalloprotease</keyword>
<comment type="cofactor">
    <cofactor evidence="15">
        <name>Zn(2+)</name>
        <dbReference type="ChEBI" id="CHEBI:29105"/>
    </cofactor>
    <text evidence="15">Binds 1 zinc ion per subunit.</text>
</comment>
<dbReference type="SUPFAM" id="SSF140990">
    <property type="entry name" value="FtsH protease domain-like"/>
    <property type="match status" value="1"/>
</dbReference>
<dbReference type="EMBL" id="VTPS01000011">
    <property type="protein sequence ID" value="TZE81747.1"/>
    <property type="molecule type" value="Genomic_DNA"/>
</dbReference>
<dbReference type="InterPro" id="IPR027417">
    <property type="entry name" value="P-loop_NTPase"/>
</dbReference>
<feature type="domain" description="AAA+ ATPase" evidence="17">
    <location>
        <begin position="81"/>
        <end position="218"/>
    </location>
</feature>
<dbReference type="GO" id="GO:0004176">
    <property type="term" value="F:ATP-dependent peptidase activity"/>
    <property type="evidence" value="ECO:0007669"/>
    <property type="project" value="InterPro"/>
</dbReference>
<gene>
    <name evidence="18" type="primary">hflB</name>
    <name evidence="15" type="synonym">ftsH</name>
    <name evidence="18" type="ORF">FWJ32_08440</name>
</gene>
<dbReference type="InterPro" id="IPR003593">
    <property type="entry name" value="AAA+_ATPase"/>
</dbReference>
<organism evidence="18 19">
    <name type="scientific">Calorimonas adulescens</name>
    <dbReference type="NCBI Taxonomy" id="2606906"/>
    <lineage>
        <taxon>Bacteria</taxon>
        <taxon>Bacillati</taxon>
        <taxon>Bacillota</taxon>
        <taxon>Clostridia</taxon>
        <taxon>Thermoanaerobacterales</taxon>
        <taxon>Thermoanaerobacteraceae</taxon>
        <taxon>Calorimonas</taxon>
    </lineage>
</organism>
<name>A0A5D8QBL9_9THEO</name>
<dbReference type="Pfam" id="PF01434">
    <property type="entry name" value="Peptidase_M41"/>
    <property type="match status" value="1"/>
</dbReference>
<feature type="binding site" evidence="15">
    <location>
        <position position="313"/>
    </location>
    <ligand>
        <name>Zn(2+)</name>
        <dbReference type="ChEBI" id="CHEBI:29105"/>
        <note>catalytic</note>
    </ligand>
</feature>
<keyword evidence="6 15" id="KW-0479">Metal-binding</keyword>
<dbReference type="GO" id="GO:0005886">
    <property type="term" value="C:plasma membrane"/>
    <property type="evidence" value="ECO:0007669"/>
    <property type="project" value="UniProtKB-SubCell"/>
</dbReference>
<dbReference type="PANTHER" id="PTHR23076">
    <property type="entry name" value="METALLOPROTEASE M41 FTSH"/>
    <property type="match status" value="1"/>
</dbReference>
<evidence type="ECO:0000256" key="9">
    <source>
        <dbReference type="ARBA" id="ARBA00022833"/>
    </source>
</evidence>
<dbReference type="FunFam" id="3.40.50.300:FF:000001">
    <property type="entry name" value="ATP-dependent zinc metalloprotease FtsH"/>
    <property type="match status" value="1"/>
</dbReference>
<evidence type="ECO:0000256" key="16">
    <source>
        <dbReference type="RuleBase" id="RU003651"/>
    </source>
</evidence>
<dbReference type="PROSITE" id="PS00674">
    <property type="entry name" value="AAA"/>
    <property type="match status" value="1"/>
</dbReference>
<feature type="binding site" evidence="15">
    <location>
        <position position="384"/>
    </location>
    <ligand>
        <name>Zn(2+)</name>
        <dbReference type="ChEBI" id="CHEBI:29105"/>
        <note>catalytic</note>
    </ligand>
</feature>
<evidence type="ECO:0000256" key="14">
    <source>
        <dbReference type="ARBA" id="ARBA00061570"/>
    </source>
</evidence>
<evidence type="ECO:0000256" key="10">
    <source>
        <dbReference type="ARBA" id="ARBA00022840"/>
    </source>
</evidence>
<evidence type="ECO:0000256" key="8">
    <source>
        <dbReference type="ARBA" id="ARBA00022801"/>
    </source>
</evidence>
<dbReference type="SUPFAM" id="SSF52540">
    <property type="entry name" value="P-loop containing nucleoside triphosphate hydrolases"/>
    <property type="match status" value="1"/>
</dbReference>
<evidence type="ECO:0000256" key="13">
    <source>
        <dbReference type="ARBA" id="ARBA00023136"/>
    </source>
</evidence>
<dbReference type="EC" id="3.4.24.-" evidence="15"/>
<comment type="subunit">
    <text evidence="15">Homohexamer.</text>
</comment>
<evidence type="ECO:0000256" key="12">
    <source>
        <dbReference type="ARBA" id="ARBA00023049"/>
    </source>
</evidence>
<comment type="similarity">
    <text evidence="16">Belongs to the AAA ATPase family.</text>
</comment>
<dbReference type="InterPro" id="IPR041569">
    <property type="entry name" value="AAA_lid_3"/>
</dbReference>
<dbReference type="GO" id="GO:0030163">
    <property type="term" value="P:protein catabolic process"/>
    <property type="evidence" value="ECO:0007669"/>
    <property type="project" value="UniProtKB-UniRule"/>
</dbReference>
<comment type="subcellular location">
    <subcellularLocation>
        <location evidence="15">Cell membrane</location>
        <topology evidence="15">Multi-pass membrane protein</topology>
        <orientation evidence="15">Cytoplasmic side</orientation>
    </subcellularLocation>
    <subcellularLocation>
        <location evidence="1">Membrane</location>
    </subcellularLocation>
</comment>
<dbReference type="InterPro" id="IPR003959">
    <property type="entry name" value="ATPase_AAA_core"/>
</dbReference>
<keyword evidence="7 15" id="KW-0547">Nucleotide-binding</keyword>
<evidence type="ECO:0000256" key="3">
    <source>
        <dbReference type="ARBA" id="ARBA00022475"/>
    </source>
</evidence>